<dbReference type="EMBL" id="CP036278">
    <property type="protein sequence ID" value="QDU56343.1"/>
    <property type="molecule type" value="Genomic_DNA"/>
</dbReference>
<dbReference type="PANTHER" id="PTHR30625:SF11">
    <property type="entry name" value="MOTA_TOLQ_EXBB PROTON CHANNEL DOMAIN-CONTAINING PROTEIN"/>
    <property type="match status" value="1"/>
</dbReference>
<dbReference type="AlphaFoldDB" id="A0A518ANP1"/>
<dbReference type="InterPro" id="IPR002898">
    <property type="entry name" value="MotA_ExbB_proton_chnl"/>
</dbReference>
<feature type="transmembrane region" description="Helical" evidence="7">
    <location>
        <begin position="38"/>
        <end position="57"/>
    </location>
</feature>
<evidence type="ECO:0000259" key="8">
    <source>
        <dbReference type="Pfam" id="PF01618"/>
    </source>
</evidence>
<name>A0A518ANP1_9BACT</name>
<reference evidence="9 10" key="1">
    <citation type="submission" date="2019-02" db="EMBL/GenBank/DDBJ databases">
        <title>Deep-cultivation of Planctomycetes and their phenomic and genomic characterization uncovers novel biology.</title>
        <authorList>
            <person name="Wiegand S."/>
            <person name="Jogler M."/>
            <person name="Boedeker C."/>
            <person name="Pinto D."/>
            <person name="Vollmers J."/>
            <person name="Rivas-Marin E."/>
            <person name="Kohn T."/>
            <person name="Peeters S.H."/>
            <person name="Heuer A."/>
            <person name="Rast P."/>
            <person name="Oberbeckmann S."/>
            <person name="Bunk B."/>
            <person name="Jeske O."/>
            <person name="Meyerdierks A."/>
            <person name="Storesund J.E."/>
            <person name="Kallscheuer N."/>
            <person name="Luecker S."/>
            <person name="Lage O.M."/>
            <person name="Pohl T."/>
            <person name="Merkel B.J."/>
            <person name="Hornburger P."/>
            <person name="Mueller R.-W."/>
            <person name="Bruemmer F."/>
            <person name="Labrenz M."/>
            <person name="Spormann A.M."/>
            <person name="Op den Camp H."/>
            <person name="Overmann J."/>
            <person name="Amann R."/>
            <person name="Jetten M.S.M."/>
            <person name="Mascher T."/>
            <person name="Medema M.H."/>
            <person name="Devos D.P."/>
            <person name="Kaster A.-K."/>
            <person name="Ovreas L."/>
            <person name="Rohde M."/>
            <person name="Galperin M.Y."/>
            <person name="Jogler C."/>
        </authorList>
    </citation>
    <scope>NUCLEOTIDE SEQUENCE [LARGE SCALE GENOMIC DNA]</scope>
    <source>
        <strain evidence="9 10">Pan181</strain>
    </source>
</reference>
<dbReference type="KEGG" id="amuc:Pan181_25520"/>
<keyword evidence="6" id="KW-0653">Protein transport</keyword>
<evidence type="ECO:0000256" key="1">
    <source>
        <dbReference type="ARBA" id="ARBA00004651"/>
    </source>
</evidence>
<dbReference type="OrthoDB" id="230181at2"/>
<protein>
    <submittedName>
        <fullName evidence="9">MotA/TolQ/ExbB proton channel family protein</fullName>
    </submittedName>
</protein>
<evidence type="ECO:0000256" key="4">
    <source>
        <dbReference type="ARBA" id="ARBA00022989"/>
    </source>
</evidence>
<evidence type="ECO:0000256" key="6">
    <source>
        <dbReference type="RuleBase" id="RU004057"/>
    </source>
</evidence>
<gene>
    <name evidence="9" type="ORF">Pan181_25520</name>
</gene>
<comment type="similarity">
    <text evidence="6">Belongs to the exbB/tolQ family.</text>
</comment>
<keyword evidence="5 7" id="KW-0472">Membrane</keyword>
<keyword evidence="3 7" id="KW-0812">Transmembrane</keyword>
<keyword evidence="4 7" id="KW-1133">Transmembrane helix</keyword>
<evidence type="ECO:0000313" key="10">
    <source>
        <dbReference type="Proteomes" id="UP000315750"/>
    </source>
</evidence>
<comment type="subcellular location">
    <subcellularLocation>
        <location evidence="1">Cell membrane</location>
        <topology evidence="1">Multi-pass membrane protein</topology>
    </subcellularLocation>
    <subcellularLocation>
        <location evidence="6">Membrane</location>
        <topology evidence="6">Multi-pass membrane protein</topology>
    </subcellularLocation>
</comment>
<feature type="transmembrane region" description="Helical" evidence="7">
    <location>
        <begin position="77"/>
        <end position="98"/>
    </location>
</feature>
<evidence type="ECO:0000256" key="3">
    <source>
        <dbReference type="ARBA" id="ARBA00022692"/>
    </source>
</evidence>
<sequence length="630" mass="69653">MRARRSAAQGFYTYNTTAAVTIEKGCSNVSRIASFSDWLIRSPLIWGGMACMGFYALLQQNWINSDLLDRYLASHWIEVATMSLACIAFAALAIRVLGLVPEAVVMERDLLEKPVAGGQPTSEAPRLLKKLDQVPYTYQNTYLIRRLRAAIDYVHRKDSAETLERQLHHLEEVDLDRMSSGYSLVRVILWAVPSFGFLGTVLGIGAAIGHLSFDGDNIVKSLEQVIPPLTSAFDTTALSLALSLPLMFCKFLVERYESKLLEQVDQRTEEEMVGRFFEYGSASDPQVAAVRRMAEQVIRTVESMTVRQAQVLQETVEKSQRHWADITAATGQLLNESLETTLHDSLERHAQAITSSSAQQSQALEKLLRTQLAAMDSSTEKNIALLNDGVSRNVNAIENGVVNRLGMLDDVFAQQVESLQLLIAEQVKTLQDIVTQQVDVLGLSVQSQAESVQQNTTELIGRLRDGLERMAELLVEALQKHGETLTHSEQSLAQENRQHLAEVEAALGEAMVLSADRQEKLVKQSENMLREMQQALVSAAGATVEQQEQLVRQGDILLKVVDATGQVKQLEETLNQNLSTLGRTHNFEETLLSLSAAIQLLSAKMGREGGTVHHVDFDSPRTGSTSNNAA</sequence>
<dbReference type="Proteomes" id="UP000315750">
    <property type="component" value="Chromosome"/>
</dbReference>
<dbReference type="GO" id="GO:0005886">
    <property type="term" value="C:plasma membrane"/>
    <property type="evidence" value="ECO:0007669"/>
    <property type="project" value="UniProtKB-SubCell"/>
</dbReference>
<evidence type="ECO:0000256" key="2">
    <source>
        <dbReference type="ARBA" id="ARBA00022475"/>
    </source>
</evidence>
<proteinExistence type="inferred from homology"/>
<evidence type="ECO:0000256" key="5">
    <source>
        <dbReference type="ARBA" id="ARBA00023136"/>
    </source>
</evidence>
<feature type="transmembrane region" description="Helical" evidence="7">
    <location>
        <begin position="187"/>
        <end position="211"/>
    </location>
</feature>
<evidence type="ECO:0000256" key="7">
    <source>
        <dbReference type="SAM" id="Phobius"/>
    </source>
</evidence>
<dbReference type="InterPro" id="IPR050790">
    <property type="entry name" value="ExbB/TolQ_transport"/>
</dbReference>
<organism evidence="9 10">
    <name type="scientific">Aeoliella mucimassa</name>
    <dbReference type="NCBI Taxonomy" id="2527972"/>
    <lineage>
        <taxon>Bacteria</taxon>
        <taxon>Pseudomonadati</taxon>
        <taxon>Planctomycetota</taxon>
        <taxon>Planctomycetia</taxon>
        <taxon>Pirellulales</taxon>
        <taxon>Lacipirellulaceae</taxon>
        <taxon>Aeoliella</taxon>
    </lineage>
</organism>
<dbReference type="PANTHER" id="PTHR30625">
    <property type="entry name" value="PROTEIN TOLQ"/>
    <property type="match status" value="1"/>
</dbReference>
<dbReference type="GO" id="GO:0017038">
    <property type="term" value="P:protein import"/>
    <property type="evidence" value="ECO:0007669"/>
    <property type="project" value="TreeGrafter"/>
</dbReference>
<evidence type="ECO:0000313" key="9">
    <source>
        <dbReference type="EMBL" id="QDU56343.1"/>
    </source>
</evidence>
<accession>A0A518ANP1</accession>
<keyword evidence="2" id="KW-1003">Cell membrane</keyword>
<keyword evidence="10" id="KW-1185">Reference proteome</keyword>
<feature type="domain" description="MotA/TolQ/ExbB proton channel" evidence="8">
    <location>
        <begin position="147"/>
        <end position="262"/>
    </location>
</feature>
<keyword evidence="6" id="KW-0813">Transport</keyword>
<dbReference type="Pfam" id="PF01618">
    <property type="entry name" value="MotA_ExbB"/>
    <property type="match status" value="1"/>
</dbReference>